<keyword evidence="1" id="KW-1133">Transmembrane helix</keyword>
<evidence type="ECO:0000256" key="1">
    <source>
        <dbReference type="SAM" id="Phobius"/>
    </source>
</evidence>
<keyword evidence="1" id="KW-0812">Transmembrane</keyword>
<keyword evidence="1" id="KW-0472">Membrane</keyword>
<dbReference type="KEGG" id="eaj:Q3M24_16435"/>
<reference evidence="2" key="2">
    <citation type="submission" date="2024-06" db="EMBL/GenBank/DDBJ databases">
        <authorList>
            <person name="Plum-Jensen L.E."/>
            <person name="Schramm A."/>
            <person name="Marshall I.P.G."/>
        </authorList>
    </citation>
    <scope>NUCLEOTIDE SEQUENCE</scope>
    <source>
        <strain evidence="2">Rat1</strain>
    </source>
</reference>
<name>A0AAU8LRY0_9BACT</name>
<gene>
    <name evidence="2" type="ORF">Q3M24_16435</name>
</gene>
<proteinExistence type="predicted"/>
<feature type="transmembrane region" description="Helical" evidence="1">
    <location>
        <begin position="6"/>
        <end position="25"/>
    </location>
</feature>
<dbReference type="EMBL" id="CP159373">
    <property type="protein sequence ID" value="XCN71878.1"/>
    <property type="molecule type" value="Genomic_DNA"/>
</dbReference>
<protein>
    <submittedName>
        <fullName evidence="2">Uncharacterized protein</fullName>
    </submittedName>
</protein>
<evidence type="ECO:0000313" key="2">
    <source>
        <dbReference type="EMBL" id="XCN71878.1"/>
    </source>
</evidence>
<sequence length="54" mass="6288">MEQIFFFGLSCYLLAVLGLVYRCLLYHRAAVQRFFVLQTQCRGCCVDFTLMKNG</sequence>
<dbReference type="AlphaFoldDB" id="A0AAU8LRY0"/>
<accession>A0AAU8LRY0</accession>
<reference evidence="2" key="1">
    <citation type="journal article" date="2024" name="Syst. Appl. Microbiol.">
        <title>First single-strain enrichments of Electrothrix cable bacteria, description of E. aestuarii sp. nov. and E. rattekaaiensis sp. nov., and proposal of a cable bacteria taxonomy following the rules of the SeqCode.</title>
        <authorList>
            <person name="Plum-Jensen L.E."/>
            <person name="Schramm A."/>
            <person name="Marshall I.P.G."/>
        </authorList>
    </citation>
    <scope>NUCLEOTIDE SEQUENCE</scope>
    <source>
        <strain evidence="2">Rat1</strain>
    </source>
</reference>
<organism evidence="2">
    <name type="scientific">Candidatus Electrothrix aestuarii</name>
    <dbReference type="NCBI Taxonomy" id="3062594"/>
    <lineage>
        <taxon>Bacteria</taxon>
        <taxon>Pseudomonadati</taxon>
        <taxon>Thermodesulfobacteriota</taxon>
        <taxon>Desulfobulbia</taxon>
        <taxon>Desulfobulbales</taxon>
        <taxon>Desulfobulbaceae</taxon>
        <taxon>Candidatus Electrothrix</taxon>
    </lineage>
</organism>